<dbReference type="Proteomes" id="UP001189429">
    <property type="component" value="Unassembled WGS sequence"/>
</dbReference>
<accession>A0ABN9SB04</accession>
<gene>
    <name evidence="1" type="ORF">PCOR1329_LOCUS28096</name>
</gene>
<name>A0ABN9SB04_9DINO</name>
<organism evidence="1 2">
    <name type="scientific">Prorocentrum cordatum</name>
    <dbReference type="NCBI Taxonomy" id="2364126"/>
    <lineage>
        <taxon>Eukaryota</taxon>
        <taxon>Sar</taxon>
        <taxon>Alveolata</taxon>
        <taxon>Dinophyceae</taxon>
        <taxon>Prorocentrales</taxon>
        <taxon>Prorocentraceae</taxon>
        <taxon>Prorocentrum</taxon>
    </lineage>
</organism>
<reference evidence="1" key="1">
    <citation type="submission" date="2023-10" db="EMBL/GenBank/DDBJ databases">
        <authorList>
            <person name="Chen Y."/>
            <person name="Shah S."/>
            <person name="Dougan E. K."/>
            <person name="Thang M."/>
            <person name="Chan C."/>
        </authorList>
    </citation>
    <scope>NUCLEOTIDE SEQUENCE [LARGE SCALE GENOMIC DNA]</scope>
</reference>
<comment type="caution">
    <text evidence="1">The sequence shown here is derived from an EMBL/GenBank/DDBJ whole genome shotgun (WGS) entry which is preliminary data.</text>
</comment>
<evidence type="ECO:0000313" key="2">
    <source>
        <dbReference type="Proteomes" id="UP001189429"/>
    </source>
</evidence>
<dbReference type="SUPFAM" id="SSF53335">
    <property type="entry name" value="S-adenosyl-L-methionine-dependent methyltransferases"/>
    <property type="match status" value="1"/>
</dbReference>
<dbReference type="InterPro" id="IPR029063">
    <property type="entry name" value="SAM-dependent_MTases_sf"/>
</dbReference>
<dbReference type="EMBL" id="CAUYUJ010010304">
    <property type="protein sequence ID" value="CAK0829006.1"/>
    <property type="molecule type" value="Genomic_DNA"/>
</dbReference>
<keyword evidence="2" id="KW-1185">Reference proteome</keyword>
<dbReference type="Gene3D" id="3.40.50.150">
    <property type="entry name" value="Vaccinia Virus protein VP39"/>
    <property type="match status" value="1"/>
</dbReference>
<evidence type="ECO:0000313" key="1">
    <source>
        <dbReference type="EMBL" id="CAK0829006.1"/>
    </source>
</evidence>
<protein>
    <recommendedName>
        <fullName evidence="3">Calmodulin-lysine N-methyltransferase</fullName>
    </recommendedName>
</protein>
<sequence length="332" mass="34502">MSVLPGADMEGTTFEEAFQLLGEVDRSLLEEYERDLWDDERRRFVFGTKLVSVLDCVTGSGDCVRLLLQNPDPRLAQTAVPICEVGARSPPLPALPPLLGQFGSHLGGLALAAAAWRAAQGPGAVGPRVLVLGGGGAAVPRTIAAALPRATVEVVELCADTRAAARAFFGLAELEARPDGAFRLAGGCGAARLRAAAGGSVDVLVVDAAAEGLGGLHAPPPPFRTRGFWRAAARAAAPGAVIALNLVGGREEVEALQELVSQELRGWSLLCLPPPPGGLADALHLEQRLLFAAAGPLADADQLARAGLSGTACALVDEPGAWLEHWRRHSER</sequence>
<evidence type="ECO:0008006" key="3">
    <source>
        <dbReference type="Google" id="ProtNLM"/>
    </source>
</evidence>
<proteinExistence type="predicted"/>